<evidence type="ECO:0000256" key="7">
    <source>
        <dbReference type="ARBA" id="ARBA00023136"/>
    </source>
</evidence>
<evidence type="ECO:0000256" key="8">
    <source>
        <dbReference type="RuleBase" id="RU363075"/>
    </source>
</evidence>
<dbReference type="PANTHER" id="PTHR22760">
    <property type="entry name" value="GLYCOSYLTRANSFERASE"/>
    <property type="match status" value="1"/>
</dbReference>
<dbReference type="Pfam" id="PF03901">
    <property type="entry name" value="Glyco_transf_22"/>
    <property type="match status" value="1"/>
</dbReference>
<evidence type="ECO:0000256" key="2">
    <source>
        <dbReference type="ARBA" id="ARBA00022676"/>
    </source>
</evidence>
<dbReference type="AlphaFoldDB" id="A0AAD5QDN2"/>
<reference evidence="9" key="1">
    <citation type="submission" date="2021-12" db="EMBL/GenBank/DDBJ databases">
        <title>Prjna785345.</title>
        <authorList>
            <person name="Rujirawat T."/>
            <person name="Krajaejun T."/>
        </authorList>
    </citation>
    <scope>NUCLEOTIDE SEQUENCE</scope>
    <source>
        <strain evidence="9">Pi057C3</strain>
    </source>
</reference>
<evidence type="ECO:0000256" key="3">
    <source>
        <dbReference type="ARBA" id="ARBA00022679"/>
    </source>
</evidence>
<comment type="caution">
    <text evidence="9">The sequence shown here is derived from an EMBL/GenBank/DDBJ whole genome shotgun (WGS) entry which is preliminary data.</text>
</comment>
<keyword evidence="3" id="KW-0808">Transferase</keyword>
<gene>
    <name evidence="9" type="ORF">P43SY_008839</name>
</gene>
<evidence type="ECO:0000256" key="6">
    <source>
        <dbReference type="ARBA" id="ARBA00022989"/>
    </source>
</evidence>
<name>A0AAD5QDN2_PYTIN</name>
<keyword evidence="6 8" id="KW-1133">Transmembrane helix</keyword>
<keyword evidence="4 8" id="KW-0812">Transmembrane</keyword>
<dbReference type="GO" id="GO:0005789">
    <property type="term" value="C:endoplasmic reticulum membrane"/>
    <property type="evidence" value="ECO:0007669"/>
    <property type="project" value="UniProtKB-SubCell"/>
</dbReference>
<keyword evidence="5 8" id="KW-0256">Endoplasmic reticulum</keyword>
<evidence type="ECO:0000256" key="1">
    <source>
        <dbReference type="ARBA" id="ARBA00004477"/>
    </source>
</evidence>
<dbReference type="GO" id="GO:0006506">
    <property type="term" value="P:GPI anchor biosynthetic process"/>
    <property type="evidence" value="ECO:0007669"/>
    <property type="project" value="TreeGrafter"/>
</dbReference>
<dbReference type="GO" id="GO:0000026">
    <property type="term" value="F:alpha-1,2-mannosyltransferase activity"/>
    <property type="evidence" value="ECO:0007669"/>
    <property type="project" value="TreeGrafter"/>
</dbReference>
<evidence type="ECO:0000256" key="5">
    <source>
        <dbReference type="ARBA" id="ARBA00022824"/>
    </source>
</evidence>
<accession>A0AAD5QDN2</accession>
<evidence type="ECO:0000313" key="9">
    <source>
        <dbReference type="EMBL" id="KAJ0406817.1"/>
    </source>
</evidence>
<keyword evidence="7 8" id="KW-0472">Membrane</keyword>
<comment type="similarity">
    <text evidence="8">Belongs to the glycosyltransferase 22 family.</text>
</comment>
<feature type="transmembrane region" description="Helical" evidence="8">
    <location>
        <begin position="129"/>
        <end position="148"/>
    </location>
</feature>
<comment type="subcellular location">
    <subcellularLocation>
        <location evidence="1 8">Endoplasmic reticulum membrane</location>
        <topology evidence="1 8">Multi-pass membrane protein</topology>
    </subcellularLocation>
</comment>
<proteinExistence type="inferred from homology"/>
<protein>
    <recommendedName>
        <fullName evidence="8">Mannosyltransferase</fullName>
        <ecNumber evidence="8">2.4.1.-</ecNumber>
    </recommendedName>
</protein>
<sequence length="235" mass="27263">MSMTTAVGSTLERWAQARWFWAAMLLFRVWNALFVRTAFNPDEYWQSTEVAHRMVFGYGHLTWEWQDDARLRGFAHPAVFALLYKLLAIGGLDTRWAIAYGPRVLQGTLAVFNDYSLYHLGRVYFDRRVATWALFCHIFSWFIFYVLVRPYSNSIETICTTAALAHWPWQFLSSDRRRLLLQYVLPIATITILLMLAIDFLGYGALTFVPLNFIKFNVLEVSAVHSSSRSHSGKE</sequence>
<evidence type="ECO:0000313" key="10">
    <source>
        <dbReference type="Proteomes" id="UP001209570"/>
    </source>
</evidence>
<dbReference type="EMBL" id="JAKCXM010000028">
    <property type="protein sequence ID" value="KAJ0406817.1"/>
    <property type="molecule type" value="Genomic_DNA"/>
</dbReference>
<dbReference type="InterPro" id="IPR005599">
    <property type="entry name" value="GPI_mannosylTrfase"/>
</dbReference>
<keyword evidence="10" id="KW-1185">Reference proteome</keyword>
<dbReference type="PANTHER" id="PTHR22760:SF4">
    <property type="entry name" value="GPI MANNOSYLTRANSFERASE 3"/>
    <property type="match status" value="1"/>
</dbReference>
<feature type="transmembrane region" description="Helical" evidence="8">
    <location>
        <begin position="184"/>
        <end position="206"/>
    </location>
</feature>
<keyword evidence="2 8" id="KW-0328">Glycosyltransferase</keyword>
<evidence type="ECO:0000256" key="4">
    <source>
        <dbReference type="ARBA" id="ARBA00022692"/>
    </source>
</evidence>
<dbReference type="EC" id="2.4.1.-" evidence="8"/>
<comment type="caution">
    <text evidence="8">Lacks conserved residue(s) required for the propagation of feature annotation.</text>
</comment>
<dbReference type="Proteomes" id="UP001209570">
    <property type="component" value="Unassembled WGS sequence"/>
</dbReference>
<organism evidence="9 10">
    <name type="scientific">Pythium insidiosum</name>
    <name type="common">Pythiosis disease agent</name>
    <dbReference type="NCBI Taxonomy" id="114742"/>
    <lineage>
        <taxon>Eukaryota</taxon>
        <taxon>Sar</taxon>
        <taxon>Stramenopiles</taxon>
        <taxon>Oomycota</taxon>
        <taxon>Peronosporomycetes</taxon>
        <taxon>Pythiales</taxon>
        <taxon>Pythiaceae</taxon>
        <taxon>Pythium</taxon>
    </lineage>
</organism>